<organism evidence="1 2">
    <name type="scientific">Trifolium medium</name>
    <dbReference type="NCBI Taxonomy" id="97028"/>
    <lineage>
        <taxon>Eukaryota</taxon>
        <taxon>Viridiplantae</taxon>
        <taxon>Streptophyta</taxon>
        <taxon>Embryophyta</taxon>
        <taxon>Tracheophyta</taxon>
        <taxon>Spermatophyta</taxon>
        <taxon>Magnoliopsida</taxon>
        <taxon>eudicotyledons</taxon>
        <taxon>Gunneridae</taxon>
        <taxon>Pentapetalae</taxon>
        <taxon>rosids</taxon>
        <taxon>fabids</taxon>
        <taxon>Fabales</taxon>
        <taxon>Fabaceae</taxon>
        <taxon>Papilionoideae</taxon>
        <taxon>50 kb inversion clade</taxon>
        <taxon>NPAAA clade</taxon>
        <taxon>Hologalegina</taxon>
        <taxon>IRL clade</taxon>
        <taxon>Trifolieae</taxon>
        <taxon>Trifolium</taxon>
    </lineage>
</organism>
<dbReference type="AlphaFoldDB" id="A0A392WC74"/>
<protein>
    <submittedName>
        <fullName evidence="1">Uncharacterized protein</fullName>
    </submittedName>
</protein>
<feature type="non-terminal residue" evidence="1">
    <location>
        <position position="1"/>
    </location>
</feature>
<evidence type="ECO:0000313" key="2">
    <source>
        <dbReference type="Proteomes" id="UP000265520"/>
    </source>
</evidence>
<keyword evidence="2" id="KW-1185">Reference proteome</keyword>
<sequence length="42" mass="4803">NRAAFLFAFTVFSISGSKRSSLATFLPRKNNRKYLNSTAQYK</sequence>
<evidence type="ECO:0000313" key="1">
    <source>
        <dbReference type="EMBL" id="MCI96445.1"/>
    </source>
</evidence>
<reference evidence="1 2" key="1">
    <citation type="journal article" date="2018" name="Front. Plant Sci.">
        <title>Red Clover (Trifolium pratense) and Zigzag Clover (T. medium) - A Picture of Genomic Similarities and Differences.</title>
        <authorList>
            <person name="Dluhosova J."/>
            <person name="Istvanek J."/>
            <person name="Nedelnik J."/>
            <person name="Repkova J."/>
        </authorList>
    </citation>
    <scope>NUCLEOTIDE SEQUENCE [LARGE SCALE GENOMIC DNA]</scope>
    <source>
        <strain evidence="2">cv. 10/8</strain>
        <tissue evidence="1">Leaf</tissue>
    </source>
</reference>
<comment type="caution">
    <text evidence="1">The sequence shown here is derived from an EMBL/GenBank/DDBJ whole genome shotgun (WGS) entry which is preliminary data.</text>
</comment>
<dbReference type="EMBL" id="LXQA011414926">
    <property type="protein sequence ID" value="MCI96445.1"/>
    <property type="molecule type" value="Genomic_DNA"/>
</dbReference>
<name>A0A392WC74_9FABA</name>
<accession>A0A392WC74</accession>
<dbReference type="Proteomes" id="UP000265520">
    <property type="component" value="Unassembled WGS sequence"/>
</dbReference>
<proteinExistence type="predicted"/>